<dbReference type="RefSeq" id="WP_390222928.1">
    <property type="nucleotide sequence ID" value="NZ_JBHTAA010000005.1"/>
</dbReference>
<evidence type="ECO:0000313" key="1">
    <source>
        <dbReference type="EMBL" id="MFC7203589.1"/>
    </source>
</evidence>
<gene>
    <name evidence="1" type="ORF">ACFQJC_08690</name>
</gene>
<dbReference type="EMBL" id="JBHTAA010000005">
    <property type="protein sequence ID" value="MFC7203589.1"/>
    <property type="molecule type" value="Genomic_DNA"/>
</dbReference>
<evidence type="ECO:0000313" key="2">
    <source>
        <dbReference type="Proteomes" id="UP001596481"/>
    </source>
</evidence>
<dbReference type="AlphaFoldDB" id="A0ABD5ZE70"/>
<protein>
    <submittedName>
        <fullName evidence="1">Uncharacterized protein</fullName>
    </submittedName>
</protein>
<keyword evidence="2" id="KW-1185">Reference proteome</keyword>
<proteinExistence type="predicted"/>
<sequence length="108" mass="11552">MAARPPTGDGTDPEAIEFGIAALAADLDEADLTFPAETETIADALDHVAVPVDANETTVTIDDALVATERTQFESRNQLLNELHPVFEAYRAEASTSLVGRLRGLLPF</sequence>
<name>A0ABD5ZE70_9EURY</name>
<accession>A0ABD5ZE70</accession>
<organism evidence="1 2">
    <name type="scientific">Haloferax namakaokahaiae</name>
    <dbReference type="NCBI Taxonomy" id="1748331"/>
    <lineage>
        <taxon>Archaea</taxon>
        <taxon>Methanobacteriati</taxon>
        <taxon>Methanobacteriota</taxon>
        <taxon>Stenosarchaea group</taxon>
        <taxon>Halobacteria</taxon>
        <taxon>Halobacteriales</taxon>
        <taxon>Haloferacaceae</taxon>
        <taxon>Haloferax</taxon>
    </lineage>
</organism>
<comment type="caution">
    <text evidence="1">The sequence shown here is derived from an EMBL/GenBank/DDBJ whole genome shotgun (WGS) entry which is preliminary data.</text>
</comment>
<reference evidence="1 2" key="1">
    <citation type="journal article" date="2019" name="Int. J. Syst. Evol. Microbiol.">
        <title>The Global Catalogue of Microorganisms (GCM) 10K type strain sequencing project: providing services to taxonomists for standard genome sequencing and annotation.</title>
        <authorList>
            <consortium name="The Broad Institute Genomics Platform"/>
            <consortium name="The Broad Institute Genome Sequencing Center for Infectious Disease"/>
            <person name="Wu L."/>
            <person name="Ma J."/>
        </authorList>
    </citation>
    <scope>NUCLEOTIDE SEQUENCE [LARGE SCALE GENOMIC DNA]</scope>
    <source>
        <strain evidence="1 2">DSM 29988</strain>
    </source>
</reference>
<dbReference type="Proteomes" id="UP001596481">
    <property type="component" value="Unassembled WGS sequence"/>
</dbReference>